<feature type="compositionally biased region" description="Low complexity" evidence="3">
    <location>
        <begin position="187"/>
        <end position="205"/>
    </location>
</feature>
<dbReference type="AlphaFoldDB" id="A0A4Y7I6E6"/>
<organism evidence="7 8">
    <name type="scientific">Papaver somniferum</name>
    <name type="common">Opium poppy</name>
    <dbReference type="NCBI Taxonomy" id="3469"/>
    <lineage>
        <taxon>Eukaryota</taxon>
        <taxon>Viridiplantae</taxon>
        <taxon>Streptophyta</taxon>
        <taxon>Embryophyta</taxon>
        <taxon>Tracheophyta</taxon>
        <taxon>Spermatophyta</taxon>
        <taxon>Magnoliopsida</taxon>
        <taxon>Ranunculales</taxon>
        <taxon>Papaveraceae</taxon>
        <taxon>Papaveroideae</taxon>
        <taxon>Papaver</taxon>
    </lineage>
</organism>
<dbReference type="PANTHER" id="PTHR23213">
    <property type="entry name" value="FORMIN-RELATED"/>
    <property type="match status" value="1"/>
</dbReference>
<dbReference type="Gene3D" id="1.20.58.2220">
    <property type="entry name" value="Formin, FH2 domain"/>
    <property type="match status" value="1"/>
</dbReference>
<dbReference type="InterPro" id="IPR027643">
    <property type="entry name" value="Formin-like_plant"/>
</dbReference>
<feature type="compositionally biased region" description="Pro residues" evidence="3">
    <location>
        <begin position="378"/>
        <end position="390"/>
    </location>
</feature>
<dbReference type="Pfam" id="PF02181">
    <property type="entry name" value="FH2"/>
    <property type="match status" value="1"/>
</dbReference>
<evidence type="ECO:0000259" key="6">
    <source>
        <dbReference type="PROSITE" id="PS51444"/>
    </source>
</evidence>
<feature type="region of interest" description="Disordered" evidence="3">
    <location>
        <begin position="482"/>
        <end position="503"/>
    </location>
</feature>
<dbReference type="PANTHER" id="PTHR23213:SF338">
    <property type="entry name" value="FORMIN-LIKE PROTEIN 6"/>
    <property type="match status" value="1"/>
</dbReference>
<protein>
    <recommendedName>
        <fullName evidence="2">Formin-like protein</fullName>
    </recommendedName>
</protein>
<reference evidence="7 8" key="1">
    <citation type="journal article" date="2018" name="Science">
        <title>The opium poppy genome and morphinan production.</title>
        <authorList>
            <person name="Guo L."/>
            <person name="Winzer T."/>
            <person name="Yang X."/>
            <person name="Li Y."/>
            <person name="Ning Z."/>
            <person name="He Z."/>
            <person name="Teodor R."/>
            <person name="Lu Y."/>
            <person name="Bowser T.A."/>
            <person name="Graham I.A."/>
            <person name="Ye K."/>
        </authorList>
    </citation>
    <scope>NUCLEOTIDE SEQUENCE [LARGE SCALE GENOMIC DNA]</scope>
    <source>
        <strain evidence="8">cv. HN1</strain>
        <tissue evidence="7">Leaves</tissue>
    </source>
</reference>
<dbReference type="Gramene" id="RZC44507">
    <property type="protein sequence ID" value="RZC44507"/>
    <property type="gene ID" value="C5167_037469"/>
</dbReference>
<gene>
    <name evidence="7" type="ORF">C5167_037469</name>
</gene>
<name>A0A4Y7I6E6_PAPSO</name>
<evidence type="ECO:0000256" key="5">
    <source>
        <dbReference type="SAM" id="SignalP"/>
    </source>
</evidence>
<feature type="transmembrane region" description="Helical" evidence="4">
    <location>
        <begin position="119"/>
        <end position="141"/>
    </location>
</feature>
<dbReference type="SUPFAM" id="SSF101447">
    <property type="entry name" value="Formin homology 2 domain (FH2 domain)"/>
    <property type="match status" value="1"/>
</dbReference>
<evidence type="ECO:0000313" key="7">
    <source>
        <dbReference type="EMBL" id="RZC44507.1"/>
    </source>
</evidence>
<feature type="compositionally biased region" description="Polar residues" evidence="3">
    <location>
        <begin position="150"/>
        <end position="172"/>
    </location>
</feature>
<sequence>MKAKNMFLFLFLLVVISAILDLSDSYTEIELLGMEIHRRILHQPLFPATTPPATTTEPPPSTAAQIPDPSKQPFFPETPNGTQTTPTDQTPTTNPTTPSPLNVSPQVPVATSANPTKKVAVAISVGIVTLGMLSALAFFLYKHRHKHSTESSSQKLVGTRNSQQQQQESMPPTSEFLYLGTMEPASNRRVSNSNSSDTNNYSNGSPYHKLQSLRRSELNHPSPELQPLPPLTRNPLGGDSSPPNISYEAPYRTSPSAMSSEDTFYSPQNEAVGESPPIHRGIFFGNFKSSVISTTPHSKRTSPKSRLSISSSPDVKLSELRQAPPPPPPPPILQPPRNQVPRRNTKYQSPPGPPPNLMIPKVVNDTSPRNLRSSSSVPLPPRPPPPPPPLGTARSLEAKDSTVPRPQFVAPTPKPAIRADISSPVVEEHNEVEDGDGGRPKLRPLHWDKVRATSDRVMVWDQLNSGSFQVNEDMIETLFGQNQAPTESNRRSSFPPVPKENQVLDPKKSQNIAILLRALNVTQDEVSEALLDGNPEGLGTELLETLVKMAPTKEEELKLINYNDDLSKLGSAERFLKAVLDIPFAFRRVDAMLYRANFEAEINYLKKSYETLEAACGELRNSRLFLKLLEAVLQTGNRMNVGTNRGDARAFKLDTLLKLVDIKGTDGKTTLLHFVVQEIIRYEGASAKRAQENPLSETKPGVKEDDVKKQGLQVVAALSRELGNVKKAAGMDSDVLSCYLLKLEKGLEKVRLALQNENSKTEGKFFGEMKLFLSEAKEEILRVKGDEKKTLSHVKEVTEYFHGDTAKEEPHPFRVFMIVRDFLSVLDHVCKEVGELQKRTVVGASRSFRVPANTSLPVLNRFNTREQGSPDWDTMSP</sequence>
<keyword evidence="4" id="KW-1133">Transmembrane helix</keyword>
<keyword evidence="4" id="KW-0472">Membrane</keyword>
<dbReference type="OrthoDB" id="1668162at2759"/>
<feature type="compositionally biased region" description="Low complexity" evidence="3">
    <location>
        <begin position="47"/>
        <end position="56"/>
    </location>
</feature>
<dbReference type="SMART" id="SM00498">
    <property type="entry name" value="FH2"/>
    <property type="match status" value="1"/>
</dbReference>
<feature type="compositionally biased region" description="Pro residues" evidence="3">
    <location>
        <begin position="323"/>
        <end position="334"/>
    </location>
</feature>
<keyword evidence="5" id="KW-0732">Signal</keyword>
<keyword evidence="4" id="KW-0812">Transmembrane</keyword>
<feature type="compositionally biased region" description="Polar residues" evidence="3">
    <location>
        <begin position="253"/>
        <end position="269"/>
    </location>
</feature>
<feature type="region of interest" description="Disordered" evidence="3">
    <location>
        <begin position="47"/>
        <end position="109"/>
    </location>
</feature>
<dbReference type="InterPro" id="IPR042201">
    <property type="entry name" value="FH2_Formin_sf"/>
</dbReference>
<dbReference type="STRING" id="3469.A0A4Y7I6E6"/>
<evidence type="ECO:0000256" key="2">
    <source>
        <dbReference type="RuleBase" id="RU361260"/>
    </source>
</evidence>
<evidence type="ECO:0000313" key="8">
    <source>
        <dbReference type="Proteomes" id="UP000316621"/>
    </source>
</evidence>
<dbReference type="OMA" id="PPAFENC"/>
<dbReference type="EMBL" id="CM010715">
    <property type="protein sequence ID" value="RZC44507.1"/>
    <property type="molecule type" value="Genomic_DNA"/>
</dbReference>
<feature type="chain" id="PRO_5021400052" description="Formin-like protein" evidence="5">
    <location>
        <begin position="26"/>
        <end position="877"/>
    </location>
</feature>
<feature type="region of interest" description="Disordered" evidence="3">
    <location>
        <begin position="147"/>
        <end position="172"/>
    </location>
</feature>
<evidence type="ECO:0000256" key="3">
    <source>
        <dbReference type="SAM" id="MobiDB-lite"/>
    </source>
</evidence>
<comment type="similarity">
    <text evidence="1">Belongs to the formin-like family. Class-I subfamily.</text>
</comment>
<feature type="domain" description="FH2" evidence="6">
    <location>
        <begin position="432"/>
        <end position="852"/>
    </location>
</feature>
<proteinExistence type="inferred from homology"/>
<dbReference type="Proteomes" id="UP000316621">
    <property type="component" value="Chromosome 1"/>
</dbReference>
<feature type="region of interest" description="Disordered" evidence="3">
    <location>
        <begin position="293"/>
        <end position="418"/>
    </location>
</feature>
<feature type="region of interest" description="Disordered" evidence="3">
    <location>
        <begin position="186"/>
        <end position="277"/>
    </location>
</feature>
<feature type="compositionally biased region" description="Low complexity" evidence="3">
    <location>
        <begin position="367"/>
        <end position="377"/>
    </location>
</feature>
<accession>A0A4Y7I6E6</accession>
<keyword evidence="8" id="KW-1185">Reference proteome</keyword>
<evidence type="ECO:0000256" key="1">
    <source>
        <dbReference type="ARBA" id="ARBA00025793"/>
    </source>
</evidence>
<dbReference type="InterPro" id="IPR015425">
    <property type="entry name" value="FH2_Formin"/>
</dbReference>
<dbReference type="GO" id="GO:0051015">
    <property type="term" value="F:actin filament binding"/>
    <property type="evidence" value="ECO:0007669"/>
    <property type="project" value="InterPro"/>
</dbReference>
<evidence type="ECO:0000256" key="4">
    <source>
        <dbReference type="SAM" id="Phobius"/>
    </source>
</evidence>
<dbReference type="PROSITE" id="PS51444">
    <property type="entry name" value="FH2"/>
    <property type="match status" value="1"/>
</dbReference>
<feature type="compositionally biased region" description="Low complexity" evidence="3">
    <location>
        <begin position="77"/>
        <end position="100"/>
    </location>
</feature>
<dbReference type="GO" id="GO:0045010">
    <property type="term" value="P:actin nucleation"/>
    <property type="evidence" value="ECO:0007669"/>
    <property type="project" value="InterPro"/>
</dbReference>
<feature type="signal peptide" evidence="5">
    <location>
        <begin position="1"/>
        <end position="25"/>
    </location>
</feature>